<proteinExistence type="predicted"/>
<feature type="transmembrane region" description="Helical" evidence="2">
    <location>
        <begin position="114"/>
        <end position="132"/>
    </location>
</feature>
<organism evidence="4 5">
    <name type="scientific">Klenkia taihuensis</name>
    <dbReference type="NCBI Taxonomy" id="1225127"/>
    <lineage>
        <taxon>Bacteria</taxon>
        <taxon>Bacillati</taxon>
        <taxon>Actinomycetota</taxon>
        <taxon>Actinomycetes</taxon>
        <taxon>Geodermatophilales</taxon>
        <taxon>Geodermatophilaceae</taxon>
        <taxon>Klenkia</taxon>
    </lineage>
</organism>
<reference evidence="5" key="1">
    <citation type="submission" date="2016-10" db="EMBL/GenBank/DDBJ databases">
        <authorList>
            <person name="Varghese N."/>
            <person name="Submissions S."/>
        </authorList>
    </citation>
    <scope>NUCLEOTIDE SEQUENCE [LARGE SCALE GENOMIC DNA]</scope>
    <source>
        <strain evidence="5">DSM 45962</strain>
    </source>
</reference>
<protein>
    <submittedName>
        <fullName evidence="4">Tripartite tricarboxylate transporter TctB family protein</fullName>
    </submittedName>
</protein>
<dbReference type="STRING" id="1225127.SAMN05661030_1594"/>
<evidence type="ECO:0000313" key="4">
    <source>
        <dbReference type="EMBL" id="SFC81378.1"/>
    </source>
</evidence>
<feature type="transmembrane region" description="Helical" evidence="2">
    <location>
        <begin position="26"/>
        <end position="46"/>
    </location>
</feature>
<keyword evidence="2" id="KW-1133">Transmembrane helix</keyword>
<name>A0A1I1ME95_9ACTN</name>
<dbReference type="InterPro" id="IPR009936">
    <property type="entry name" value="DUF1468"/>
</dbReference>
<gene>
    <name evidence="4" type="ORF">SAMN05661030_1594</name>
</gene>
<dbReference type="Proteomes" id="UP000199022">
    <property type="component" value="Unassembled WGS sequence"/>
</dbReference>
<feature type="transmembrane region" description="Helical" evidence="2">
    <location>
        <begin position="58"/>
        <end position="76"/>
    </location>
</feature>
<feature type="region of interest" description="Disordered" evidence="1">
    <location>
        <begin position="1"/>
        <end position="22"/>
    </location>
</feature>
<evidence type="ECO:0000313" key="5">
    <source>
        <dbReference type="Proteomes" id="UP000199022"/>
    </source>
</evidence>
<feature type="transmembrane region" description="Helical" evidence="2">
    <location>
        <begin position="88"/>
        <end position="108"/>
    </location>
</feature>
<dbReference type="Pfam" id="PF07331">
    <property type="entry name" value="TctB"/>
    <property type="match status" value="1"/>
</dbReference>
<dbReference type="AlphaFoldDB" id="A0A1I1ME95"/>
<feature type="compositionally biased region" description="Pro residues" evidence="1">
    <location>
        <begin position="1"/>
        <end position="15"/>
    </location>
</feature>
<evidence type="ECO:0000259" key="3">
    <source>
        <dbReference type="Pfam" id="PF07331"/>
    </source>
</evidence>
<dbReference type="EMBL" id="FOMD01000002">
    <property type="protein sequence ID" value="SFC81378.1"/>
    <property type="molecule type" value="Genomic_DNA"/>
</dbReference>
<evidence type="ECO:0000256" key="1">
    <source>
        <dbReference type="SAM" id="MobiDB-lite"/>
    </source>
</evidence>
<feature type="domain" description="DUF1468" evidence="3">
    <location>
        <begin position="27"/>
        <end position="163"/>
    </location>
</feature>
<dbReference type="RefSeq" id="WP_091556512.1">
    <property type="nucleotide sequence ID" value="NZ_BNAC01000006.1"/>
</dbReference>
<sequence>MSAPVPAPPPVGGPPDDPETSTRGDLVAGSLLAVLGAAFAVGAHGYGLGDFRTMGAGMFPFLVGLVLVALGVSIALKGARGTGELTVGLTRIPWRGVVCIAGAVLLFGTALEHLGFVLTVALTALVACLASPTISIIRAALCSLGITVACYAVFVLGLQLRLPLWP</sequence>
<feature type="transmembrane region" description="Helical" evidence="2">
    <location>
        <begin position="139"/>
        <end position="160"/>
    </location>
</feature>
<keyword evidence="5" id="KW-1185">Reference proteome</keyword>
<keyword evidence="2" id="KW-0472">Membrane</keyword>
<evidence type="ECO:0000256" key="2">
    <source>
        <dbReference type="SAM" id="Phobius"/>
    </source>
</evidence>
<accession>A0A1I1ME95</accession>
<dbReference type="OrthoDB" id="5186924at2"/>
<keyword evidence="2" id="KW-0812">Transmembrane</keyword>